<dbReference type="EMBL" id="JBHTJP010000034">
    <property type="protein sequence ID" value="MFD0976901.1"/>
    <property type="molecule type" value="Genomic_DNA"/>
</dbReference>
<evidence type="ECO:0000256" key="1">
    <source>
        <dbReference type="SAM" id="Phobius"/>
    </source>
</evidence>
<feature type="transmembrane region" description="Helical" evidence="1">
    <location>
        <begin position="90"/>
        <end position="110"/>
    </location>
</feature>
<feature type="transmembrane region" description="Helical" evidence="1">
    <location>
        <begin position="42"/>
        <end position="59"/>
    </location>
</feature>
<name>A0ABW3IFM2_9FLAO</name>
<evidence type="ECO:0000313" key="3">
    <source>
        <dbReference type="Proteomes" id="UP001597100"/>
    </source>
</evidence>
<keyword evidence="3" id="KW-1185">Reference proteome</keyword>
<feature type="transmembrane region" description="Helical" evidence="1">
    <location>
        <begin position="64"/>
        <end position="84"/>
    </location>
</feature>
<evidence type="ECO:0000313" key="2">
    <source>
        <dbReference type="EMBL" id="MFD0976901.1"/>
    </source>
</evidence>
<comment type="caution">
    <text evidence="2">The sequence shown here is derived from an EMBL/GenBank/DDBJ whole genome shotgun (WGS) entry which is preliminary data.</text>
</comment>
<keyword evidence="1" id="KW-0472">Membrane</keyword>
<proteinExistence type="predicted"/>
<dbReference type="Proteomes" id="UP001597100">
    <property type="component" value="Unassembled WGS sequence"/>
</dbReference>
<dbReference type="Pfam" id="PF21900">
    <property type="entry name" value="DUF6920"/>
    <property type="match status" value="1"/>
</dbReference>
<organism evidence="2 3">
    <name type="scientific">Salinimicrobium gaetbulicola</name>
    <dbReference type="NCBI Taxonomy" id="999702"/>
    <lineage>
        <taxon>Bacteria</taxon>
        <taxon>Pseudomonadati</taxon>
        <taxon>Bacteroidota</taxon>
        <taxon>Flavobacteriia</taxon>
        <taxon>Flavobacteriales</taxon>
        <taxon>Flavobacteriaceae</taxon>
        <taxon>Salinimicrobium</taxon>
    </lineage>
</organism>
<sequence length="371" mass="42127">MKFLFALLLLLHSLIHLLGFVKAFKPEYISQISKNISKPEGGIWALACVLLLAGFVLYLQKNDLWPAIVIGGVILSQVLINLHWDDARFGTLANLIILGVALSAQGSFSFKQKTFNEISTVIHQRERFEKIKDPASLPPPVQKWLTVSGAINRTNIPIVHLTQKGELRIKPKGKWMPFQAEQYFNTVNPAFLWSSRVTALPFIYLDGRDKLLDGKGEMKIKLESLLNIVNEKENHKIDSGSKIRFLGELCWFPFAAREPYIKWIPINNSSVKAIFHQAESPLEGLFEFSADGSLRSFEAQRFYGGEKESQKHTWRIDVLESATFDGLTVPSKCKVIWKLPEGDFHWLTLHVTGIDYNPDLNSHFKIRPSSI</sequence>
<protein>
    <submittedName>
        <fullName evidence="2">DUF6920 family protein</fullName>
    </submittedName>
</protein>
<dbReference type="InterPro" id="IPR054213">
    <property type="entry name" value="DUF6920"/>
</dbReference>
<dbReference type="RefSeq" id="WP_380738720.1">
    <property type="nucleotide sequence ID" value="NZ_JBHTJP010000034.1"/>
</dbReference>
<reference evidence="3" key="1">
    <citation type="journal article" date="2019" name="Int. J. Syst. Evol. Microbiol.">
        <title>The Global Catalogue of Microorganisms (GCM) 10K type strain sequencing project: providing services to taxonomists for standard genome sequencing and annotation.</title>
        <authorList>
            <consortium name="The Broad Institute Genomics Platform"/>
            <consortium name="The Broad Institute Genome Sequencing Center for Infectious Disease"/>
            <person name="Wu L."/>
            <person name="Ma J."/>
        </authorList>
    </citation>
    <scope>NUCLEOTIDE SEQUENCE [LARGE SCALE GENOMIC DNA]</scope>
    <source>
        <strain evidence="3">CCUG 60898</strain>
    </source>
</reference>
<accession>A0ABW3IFM2</accession>
<gene>
    <name evidence="2" type="ORF">ACFQ1G_08865</name>
</gene>
<keyword evidence="1" id="KW-0812">Transmembrane</keyword>
<keyword evidence="1" id="KW-1133">Transmembrane helix</keyword>